<reference evidence="4" key="2">
    <citation type="submission" date="2005-04" db="EMBL/GenBank/DDBJ databases">
        <authorList>
            <person name="Buell C.R."/>
            <person name="Wing R.A."/>
            <person name="McCombie W.A."/>
            <person name="Ouyang S."/>
        </authorList>
    </citation>
    <scope>NUCLEOTIDE SEQUENCE</scope>
</reference>
<reference evidence="4" key="3">
    <citation type="submission" date="2006-01" db="EMBL/GenBank/DDBJ databases">
        <authorList>
            <person name="Buell R."/>
        </authorList>
    </citation>
    <scope>NUCLEOTIDE SEQUENCE</scope>
</reference>
<dbReference type="GO" id="GO:0008270">
    <property type="term" value="F:zinc ion binding"/>
    <property type="evidence" value="ECO:0007669"/>
    <property type="project" value="UniProtKB-KW"/>
</dbReference>
<dbReference type="PANTHER" id="PTHR15503">
    <property type="entry name" value="LDOC1 RELATED"/>
    <property type="match status" value="1"/>
</dbReference>
<evidence type="ECO:0000256" key="2">
    <source>
        <dbReference type="SAM" id="MobiDB-lite"/>
    </source>
</evidence>
<dbReference type="InterPro" id="IPR036875">
    <property type="entry name" value="Znf_CCHC_sf"/>
</dbReference>
<feature type="region of interest" description="Disordered" evidence="2">
    <location>
        <begin position="442"/>
        <end position="475"/>
    </location>
</feature>
<name>Q2QRP8_ORYSJ</name>
<evidence type="ECO:0000313" key="4">
    <source>
        <dbReference type="EMBL" id="ABA98115.1"/>
    </source>
</evidence>
<feature type="compositionally biased region" description="Low complexity" evidence="2">
    <location>
        <begin position="463"/>
        <end position="474"/>
    </location>
</feature>
<dbReference type="Pfam" id="PF08284">
    <property type="entry name" value="RVP_2"/>
    <property type="match status" value="1"/>
</dbReference>
<dbReference type="EMBL" id="DP000011">
    <property type="protein sequence ID" value="ABA98115.1"/>
    <property type="molecule type" value="Genomic_DNA"/>
</dbReference>
<gene>
    <name evidence="4" type="ordered locus">LOC_Os12g26830</name>
</gene>
<evidence type="ECO:0000256" key="1">
    <source>
        <dbReference type="PROSITE-ProRule" id="PRU00047"/>
    </source>
</evidence>
<dbReference type="InterPro" id="IPR032567">
    <property type="entry name" value="RTL1-rel"/>
</dbReference>
<protein>
    <submittedName>
        <fullName evidence="4">Retrotransposon protein, putative, Ty3-gypsy subclass</fullName>
    </submittedName>
</protein>
<dbReference type="SUPFAM" id="SSF57756">
    <property type="entry name" value="Retrovirus zinc finger-like domains"/>
    <property type="match status" value="1"/>
</dbReference>
<keyword evidence="1" id="KW-0479">Metal-binding</keyword>
<dbReference type="GO" id="GO:0003676">
    <property type="term" value="F:nucleic acid binding"/>
    <property type="evidence" value="ECO:0007669"/>
    <property type="project" value="InterPro"/>
</dbReference>
<keyword evidence="1" id="KW-0862">Zinc</keyword>
<dbReference type="InterPro" id="IPR005162">
    <property type="entry name" value="Retrotrans_gag_dom"/>
</dbReference>
<keyword evidence="1" id="KW-0863">Zinc-finger</keyword>
<feature type="compositionally biased region" description="Polar residues" evidence="2">
    <location>
        <begin position="448"/>
        <end position="458"/>
    </location>
</feature>
<accession>Q2QRP8</accession>
<dbReference type="AlphaFoldDB" id="Q2QRP8"/>
<organism evidence="4">
    <name type="scientific">Oryza sativa subsp. japonica</name>
    <name type="common">Rice</name>
    <dbReference type="NCBI Taxonomy" id="39947"/>
    <lineage>
        <taxon>Eukaryota</taxon>
        <taxon>Viridiplantae</taxon>
        <taxon>Streptophyta</taxon>
        <taxon>Embryophyta</taxon>
        <taxon>Tracheophyta</taxon>
        <taxon>Spermatophyta</taxon>
        <taxon>Magnoliopsida</taxon>
        <taxon>Liliopsida</taxon>
        <taxon>Poales</taxon>
        <taxon>Poaceae</taxon>
        <taxon>BOP clade</taxon>
        <taxon>Oryzoideae</taxon>
        <taxon>Oryzeae</taxon>
        <taxon>Oryzinae</taxon>
        <taxon>Oryza</taxon>
        <taxon>Oryza sativa</taxon>
    </lineage>
</organism>
<evidence type="ECO:0000259" key="3">
    <source>
        <dbReference type="PROSITE" id="PS50158"/>
    </source>
</evidence>
<proteinExistence type="predicted"/>
<dbReference type="Pfam" id="PF00098">
    <property type="entry name" value="zf-CCHC"/>
    <property type="match status" value="1"/>
</dbReference>
<reference evidence="4" key="1">
    <citation type="journal article" date="2005" name="BMC Biol.">
        <title>The sequence of rice chromosomes 11 and 12, rich in disease resistance genes and recent gene duplications.</title>
        <authorList>
            <consortium name="The rice chromosomes 11 and 12 sequencing consortia"/>
        </authorList>
    </citation>
    <scope>NUCLEOTIDE SEQUENCE [LARGE SCALE GENOMIC DNA]</scope>
</reference>
<dbReference type="Pfam" id="PF03732">
    <property type="entry name" value="Retrotrans_gag"/>
    <property type="match status" value="1"/>
</dbReference>
<feature type="domain" description="CCHC-type" evidence="3">
    <location>
        <begin position="519"/>
        <end position="534"/>
    </location>
</feature>
<dbReference type="Gene3D" id="4.10.60.10">
    <property type="entry name" value="Zinc finger, CCHC-type"/>
    <property type="match status" value="1"/>
</dbReference>
<dbReference type="PANTHER" id="PTHR15503:SF45">
    <property type="entry name" value="RNA-DIRECTED DNA POLYMERASE HOMOLOG"/>
    <property type="match status" value="1"/>
</dbReference>
<sequence>MIELYSRDGCSEWLGLYNRMPRYKPEYLFGVEGFVQELRTMSFVIGFGTAPFYAQIPHDHHEEKCRVKVTLNSNSEDIPSVIFEAGGRNYIHACQEGSDRGSYLETEEIENDATTRHLVEMLWAMDESRAETVLAAQDREDRNRGKICKLEDKVDRLEKELATLKGEAPPQKARIRLTARKRALFVPRYQLAPKFPPVSLLVPCPCQMVNTRSNGNGPNNPNNNNNGENPTLAQVLAQQTQLMNMMMQQLQNQQNQGNNHAPPHNKLAEFLRVRPPIFSSTTNPVEAGDWLHAIEKKLDLLQCTDQEKVSFASHQLHGPASEWWDHFRLNRTTAEPITWLEFTAAFRKTHIPSGVVSLKKKEFRSLTLGSRSVTEYLHEFNRLARYAPKDVRNDEERQEKFLEGLNDELSYPLMTGDYHDFRKLVDKAIRQEDKYNRMEQKKHRIAQFKTQQGNNQKPRLTLGPQSMPQGGSSSVVRPQRQFFNNNAGNNICNQAPRPVAAPTQQQPAKREQGSKPVVCFNCGDPGHYADKCPKPRRVKVVPAQSNSTAPALKARVNHVAAAKAQDAPDVILGTFLVNLVPATVLFDFGACHARNFYPKFQTLTCVLNPRPGINRGTQ</sequence>
<dbReference type="PROSITE" id="PS50158">
    <property type="entry name" value="ZF_CCHC"/>
    <property type="match status" value="1"/>
</dbReference>
<dbReference type="InterPro" id="IPR001878">
    <property type="entry name" value="Znf_CCHC"/>
</dbReference>
<dbReference type="SMART" id="SM00343">
    <property type="entry name" value="ZnF_C2HC"/>
    <property type="match status" value="1"/>
</dbReference>